<evidence type="ECO:0000313" key="2">
    <source>
        <dbReference type="EMBL" id="MCY6957767.1"/>
    </source>
</evidence>
<sequence>MNNKVIYLMLGIIIFLSVDFISINFGLWIGAGPCEAGIVTSAISILCSIIVICTCIIVDEIRKFNK</sequence>
<dbReference type="Proteomes" id="UP001144612">
    <property type="component" value="Unassembled WGS sequence"/>
</dbReference>
<keyword evidence="1" id="KW-1133">Transmembrane helix</keyword>
<keyword evidence="1" id="KW-0472">Membrane</keyword>
<dbReference type="EMBL" id="JAPQFJ010000003">
    <property type="protein sequence ID" value="MCY6957767.1"/>
    <property type="molecule type" value="Genomic_DNA"/>
</dbReference>
<feature type="transmembrane region" description="Helical" evidence="1">
    <location>
        <begin position="7"/>
        <end position="30"/>
    </location>
</feature>
<proteinExistence type="predicted"/>
<reference evidence="2" key="1">
    <citation type="submission" date="2022-12" db="EMBL/GenBank/DDBJ databases">
        <title>Clostridium sp. nov., isolated from industrial wastewater.</title>
        <authorList>
            <person name="Jiayan W."/>
        </authorList>
    </citation>
    <scope>NUCLEOTIDE SEQUENCE</scope>
    <source>
        <strain evidence="2">ZC22-4</strain>
    </source>
</reference>
<organism evidence="2 3">
    <name type="scientific">Clostridium brassicae</name>
    <dbReference type="NCBI Taxonomy" id="2999072"/>
    <lineage>
        <taxon>Bacteria</taxon>
        <taxon>Bacillati</taxon>
        <taxon>Bacillota</taxon>
        <taxon>Clostridia</taxon>
        <taxon>Eubacteriales</taxon>
        <taxon>Clostridiaceae</taxon>
        <taxon>Clostridium</taxon>
    </lineage>
</organism>
<evidence type="ECO:0008006" key="4">
    <source>
        <dbReference type="Google" id="ProtNLM"/>
    </source>
</evidence>
<feature type="transmembrane region" description="Helical" evidence="1">
    <location>
        <begin position="36"/>
        <end position="58"/>
    </location>
</feature>
<evidence type="ECO:0000256" key="1">
    <source>
        <dbReference type="SAM" id="Phobius"/>
    </source>
</evidence>
<comment type="caution">
    <text evidence="2">The sequence shown here is derived from an EMBL/GenBank/DDBJ whole genome shotgun (WGS) entry which is preliminary data.</text>
</comment>
<dbReference type="RefSeq" id="WP_268060164.1">
    <property type="nucleotide sequence ID" value="NZ_JAPQFJ010000003.1"/>
</dbReference>
<evidence type="ECO:0000313" key="3">
    <source>
        <dbReference type="Proteomes" id="UP001144612"/>
    </source>
</evidence>
<keyword evidence="3" id="KW-1185">Reference proteome</keyword>
<accession>A0ABT4D652</accession>
<name>A0ABT4D652_9CLOT</name>
<gene>
    <name evidence="2" type="ORF">OW729_03995</name>
</gene>
<protein>
    <recommendedName>
        <fullName evidence="4">DUF997 family protein</fullName>
    </recommendedName>
</protein>
<keyword evidence="1" id="KW-0812">Transmembrane</keyword>